<dbReference type="AlphaFoldDB" id="A0A8H3QI17"/>
<comment type="caution">
    <text evidence="1">The sequence shown here is derived from an EMBL/GenBank/DDBJ whole genome shotgun (WGS) entry which is preliminary data.</text>
</comment>
<reference evidence="1" key="1">
    <citation type="submission" date="2019-10" db="EMBL/GenBank/DDBJ databases">
        <title>Conservation and host-specific expression of non-tandemly repeated heterogenous ribosome RNA gene in arbuscular mycorrhizal fungi.</title>
        <authorList>
            <person name="Maeda T."/>
            <person name="Kobayashi Y."/>
            <person name="Nakagawa T."/>
            <person name="Ezawa T."/>
            <person name="Yamaguchi K."/>
            <person name="Bino T."/>
            <person name="Nishimoto Y."/>
            <person name="Shigenobu S."/>
            <person name="Kawaguchi M."/>
        </authorList>
    </citation>
    <scope>NUCLEOTIDE SEQUENCE</scope>
    <source>
        <strain evidence="1">HR1</strain>
    </source>
</reference>
<protein>
    <submittedName>
        <fullName evidence="1">Uncharacterized protein</fullName>
    </submittedName>
</protein>
<name>A0A8H3QI17_9GLOM</name>
<accession>A0A8H3QI17</accession>
<evidence type="ECO:0000313" key="2">
    <source>
        <dbReference type="Proteomes" id="UP000615446"/>
    </source>
</evidence>
<proteinExistence type="predicted"/>
<gene>
    <name evidence="1" type="ORF">RCL2_000778100</name>
</gene>
<dbReference type="Proteomes" id="UP000615446">
    <property type="component" value="Unassembled WGS sequence"/>
</dbReference>
<sequence>MIKVLIPAYGKRPQDAALQSTSTDSSSQHNKNSLKRIKSLKEKALSYINVKNKPLKENQDQSLIERAINKIGSRVIDLLFHSLVNIKEHDILNVAFNISNDTILISDPEGTLILHNRAKTCEIDSIAYYNYINSSEGDGNFVYDARYTKDLNILLKYFKHRPQNPLMSDKAVFSKKENYRKALIDHLKITYQKRTEFQFFKGAQNVDQFYRTNENTTSIVVSKVSIKVQEKANYSINNFTDNFKNVATKLAENIFQSVNREMNKQINKEMLRRKELRFYVELYKAYIRLQAFCSSNLKLSSSFFKSAMKSASNFDIWINLVKIGNMVDYEKGSIMHEQGKNEIKLAKLNIIKSYFDGVGDSLNEFIEEDDE</sequence>
<dbReference type="EMBL" id="BLAL01000050">
    <property type="protein sequence ID" value="GES80508.1"/>
    <property type="molecule type" value="Genomic_DNA"/>
</dbReference>
<evidence type="ECO:0000313" key="1">
    <source>
        <dbReference type="EMBL" id="GES80508.1"/>
    </source>
</evidence>
<organism evidence="1 2">
    <name type="scientific">Rhizophagus clarus</name>
    <dbReference type="NCBI Taxonomy" id="94130"/>
    <lineage>
        <taxon>Eukaryota</taxon>
        <taxon>Fungi</taxon>
        <taxon>Fungi incertae sedis</taxon>
        <taxon>Mucoromycota</taxon>
        <taxon>Glomeromycotina</taxon>
        <taxon>Glomeromycetes</taxon>
        <taxon>Glomerales</taxon>
        <taxon>Glomeraceae</taxon>
        <taxon>Rhizophagus</taxon>
    </lineage>
</organism>